<evidence type="ECO:0000313" key="3">
    <source>
        <dbReference type="Proteomes" id="UP000549457"/>
    </source>
</evidence>
<accession>A0A840SP32</accession>
<feature type="domain" description="DNA ligase D polymerase" evidence="1">
    <location>
        <begin position="20"/>
        <end position="271"/>
    </location>
</feature>
<reference evidence="2 3" key="1">
    <citation type="submission" date="2020-08" db="EMBL/GenBank/DDBJ databases">
        <title>Genomic Encyclopedia of Type Strains, Phase IV (KMG-IV): sequencing the most valuable type-strain genomes for metagenomic binning, comparative biology and taxonomic classification.</title>
        <authorList>
            <person name="Goeker M."/>
        </authorList>
    </citation>
    <scope>NUCLEOTIDE SEQUENCE [LARGE SCALE GENOMIC DNA]</scope>
    <source>
        <strain evidence="2 3">DSM 101730</strain>
    </source>
</reference>
<dbReference type="GO" id="GO:0016874">
    <property type="term" value="F:ligase activity"/>
    <property type="evidence" value="ECO:0007669"/>
    <property type="project" value="UniProtKB-KW"/>
</dbReference>
<evidence type="ECO:0000259" key="1">
    <source>
        <dbReference type="Pfam" id="PF21686"/>
    </source>
</evidence>
<comment type="caution">
    <text evidence="2">The sequence shown here is derived from an EMBL/GenBank/DDBJ whole genome shotgun (WGS) entry which is preliminary data.</text>
</comment>
<keyword evidence="2" id="KW-0436">Ligase</keyword>
<evidence type="ECO:0000313" key="2">
    <source>
        <dbReference type="EMBL" id="MBB5222138.1"/>
    </source>
</evidence>
<sequence length="284" mass="30924">MRSLALTHPDRVYWPDVGLTKQGLADYYVRVWPRIAPHLIDRPIALLRCPEGINGTCFFQKHPWRGMGDEIEAFDDPGDSSDAPIIAVDDLDGLTALVQGAALEIHTWQATRADLEHPDQLVMDLDPGEGVDWQAVIDAAREIRERLEAAGLAAFVKTSGGKGLHVVAPLVPRAGWDAVKAFTDQMAHAMATEAPERYVATVAKADRKGRILIDYLRNGRNNTAVVAWGARARPGAPVSMPLAWGELGTAIGPDHFTVRNAPARLDAPDPWSEFRDAARPLPAG</sequence>
<dbReference type="NCBIfam" id="TIGR02778">
    <property type="entry name" value="ligD_pol"/>
    <property type="match status" value="1"/>
</dbReference>
<dbReference type="InterPro" id="IPR033651">
    <property type="entry name" value="PaeLigD_Pol-like"/>
</dbReference>
<dbReference type="PANTHER" id="PTHR42705">
    <property type="entry name" value="BIFUNCTIONAL NON-HOMOLOGOUS END JOINING PROTEIN LIGD"/>
    <property type="match status" value="1"/>
</dbReference>
<dbReference type="Gene3D" id="3.90.920.10">
    <property type="entry name" value="DNA primase, PRIM domain"/>
    <property type="match status" value="1"/>
</dbReference>
<organism evidence="2 3">
    <name type="scientific">Amaricoccus macauensis</name>
    <dbReference type="NCBI Taxonomy" id="57001"/>
    <lineage>
        <taxon>Bacteria</taxon>
        <taxon>Pseudomonadati</taxon>
        <taxon>Pseudomonadota</taxon>
        <taxon>Alphaproteobacteria</taxon>
        <taxon>Rhodobacterales</taxon>
        <taxon>Paracoccaceae</taxon>
        <taxon>Amaricoccus</taxon>
    </lineage>
</organism>
<dbReference type="AlphaFoldDB" id="A0A840SP32"/>
<dbReference type="EMBL" id="JACHFM010000002">
    <property type="protein sequence ID" value="MBB5222138.1"/>
    <property type="molecule type" value="Genomic_DNA"/>
</dbReference>
<gene>
    <name evidence="2" type="ORF">HNP73_002074</name>
</gene>
<dbReference type="InterPro" id="IPR052171">
    <property type="entry name" value="NHEJ_LigD"/>
</dbReference>
<dbReference type="CDD" id="cd04862">
    <property type="entry name" value="PaeLigD_Pol_like"/>
    <property type="match status" value="1"/>
</dbReference>
<dbReference type="InterPro" id="IPR014145">
    <property type="entry name" value="LigD_pol_dom"/>
</dbReference>
<proteinExistence type="predicted"/>
<dbReference type="Pfam" id="PF21686">
    <property type="entry name" value="LigD_Prim-Pol"/>
    <property type="match status" value="1"/>
</dbReference>
<dbReference type="Proteomes" id="UP000549457">
    <property type="component" value="Unassembled WGS sequence"/>
</dbReference>
<protein>
    <submittedName>
        <fullName evidence="2">DNA ligase D</fullName>
    </submittedName>
</protein>
<dbReference type="PANTHER" id="PTHR42705:SF2">
    <property type="entry name" value="BIFUNCTIONAL NON-HOMOLOGOUS END JOINING PROTEIN LIGD"/>
    <property type="match status" value="1"/>
</dbReference>
<keyword evidence="3" id="KW-1185">Reference proteome</keyword>
<name>A0A840SP32_9RHOB</name>
<dbReference type="RefSeq" id="WP_184148554.1">
    <property type="nucleotide sequence ID" value="NZ_JACHFM010000002.1"/>
</dbReference>